<evidence type="ECO:0000256" key="8">
    <source>
        <dbReference type="ARBA" id="ARBA00022991"/>
    </source>
</evidence>
<keyword evidence="3" id="KW-0600">Photoreceptor protein</keyword>
<dbReference type="Proteomes" id="UP000789390">
    <property type="component" value="Unassembled WGS sequence"/>
</dbReference>
<feature type="transmembrane region" description="Helical" evidence="15">
    <location>
        <begin position="74"/>
        <end position="97"/>
    </location>
</feature>
<evidence type="ECO:0000256" key="14">
    <source>
        <dbReference type="SAM" id="MobiDB-lite"/>
    </source>
</evidence>
<evidence type="ECO:0000259" key="17">
    <source>
        <dbReference type="PROSITE" id="PS50262"/>
    </source>
</evidence>
<evidence type="ECO:0000256" key="15">
    <source>
        <dbReference type="SAM" id="Phobius"/>
    </source>
</evidence>
<feature type="domain" description="G-protein coupled receptors family 1 profile" evidence="17">
    <location>
        <begin position="88"/>
        <end position="364"/>
    </location>
</feature>
<keyword evidence="19" id="KW-1185">Reference proteome</keyword>
<dbReference type="GO" id="GO:0016020">
    <property type="term" value="C:membrane"/>
    <property type="evidence" value="ECO:0007669"/>
    <property type="project" value="UniProtKB-SubCell"/>
</dbReference>
<evidence type="ECO:0000313" key="19">
    <source>
        <dbReference type="Proteomes" id="UP000789390"/>
    </source>
</evidence>
<dbReference type="InterPro" id="IPR050125">
    <property type="entry name" value="GPCR_opsins"/>
</dbReference>
<keyword evidence="11" id="KW-0675">Receptor</keyword>
<keyword evidence="16" id="KW-0732">Signal</keyword>
<feature type="transmembrane region" description="Helical" evidence="15">
    <location>
        <begin position="569"/>
        <end position="594"/>
    </location>
</feature>
<dbReference type="PANTHER" id="PTHR24240">
    <property type="entry name" value="OPSIN"/>
    <property type="match status" value="1"/>
</dbReference>
<evidence type="ECO:0000256" key="4">
    <source>
        <dbReference type="ARBA" id="ARBA00022606"/>
    </source>
</evidence>
<dbReference type="Pfam" id="PF00001">
    <property type="entry name" value="7tm_1"/>
    <property type="match status" value="2"/>
</dbReference>
<feature type="compositionally biased region" description="Low complexity" evidence="14">
    <location>
        <begin position="923"/>
        <end position="936"/>
    </location>
</feature>
<feature type="domain" description="G-protein coupled receptors family 1 profile" evidence="17">
    <location>
        <begin position="576"/>
        <end position="858"/>
    </location>
</feature>
<keyword evidence="7 15" id="KW-1133">Transmembrane helix</keyword>
<gene>
    <name evidence="18" type="ORF">DGAL_LOCUS12605</name>
</gene>
<dbReference type="GO" id="GO:0004930">
    <property type="term" value="F:G protein-coupled receptor activity"/>
    <property type="evidence" value="ECO:0007669"/>
    <property type="project" value="UniProtKB-KW"/>
</dbReference>
<comment type="caution">
    <text evidence="18">The sequence shown here is derived from an EMBL/GenBank/DDBJ whole genome shotgun (WGS) entry which is preliminary data.</text>
</comment>
<feature type="transmembrane region" description="Helical" evidence="15">
    <location>
        <begin position="639"/>
        <end position="661"/>
    </location>
</feature>
<feature type="transmembrane region" description="Helical" evidence="15">
    <location>
        <begin position="740"/>
        <end position="767"/>
    </location>
</feature>
<evidence type="ECO:0000256" key="9">
    <source>
        <dbReference type="ARBA" id="ARBA00023040"/>
    </source>
</evidence>
<dbReference type="PROSITE" id="PS00238">
    <property type="entry name" value="OPSIN"/>
    <property type="match status" value="1"/>
</dbReference>
<dbReference type="CDD" id="cd14969">
    <property type="entry name" value="7tmA_Opsins_type2_animals"/>
    <property type="match status" value="2"/>
</dbReference>
<feature type="transmembrane region" description="Helical" evidence="15">
    <location>
        <begin position="692"/>
        <end position="712"/>
    </location>
</feature>
<dbReference type="PRINTS" id="PR00237">
    <property type="entry name" value="GPCRRHODOPSN"/>
</dbReference>
<comment type="similarity">
    <text evidence="2">Belongs to the G-protein coupled receptor 1 family.</text>
</comment>
<keyword evidence="8" id="KW-0157">Chromophore</keyword>
<keyword evidence="5 15" id="KW-0812">Transmembrane</keyword>
<organism evidence="18 19">
    <name type="scientific">Daphnia galeata</name>
    <dbReference type="NCBI Taxonomy" id="27404"/>
    <lineage>
        <taxon>Eukaryota</taxon>
        <taxon>Metazoa</taxon>
        <taxon>Ecdysozoa</taxon>
        <taxon>Arthropoda</taxon>
        <taxon>Crustacea</taxon>
        <taxon>Branchiopoda</taxon>
        <taxon>Diplostraca</taxon>
        <taxon>Cladocera</taxon>
        <taxon>Anomopoda</taxon>
        <taxon>Daphniidae</taxon>
        <taxon>Daphnia</taxon>
    </lineage>
</organism>
<evidence type="ECO:0000256" key="11">
    <source>
        <dbReference type="ARBA" id="ARBA00023170"/>
    </source>
</evidence>
<evidence type="ECO:0000256" key="16">
    <source>
        <dbReference type="SAM" id="SignalP"/>
    </source>
</evidence>
<feature type="transmembrane region" description="Helical" evidence="15">
    <location>
        <begin position="799"/>
        <end position="825"/>
    </location>
</feature>
<feature type="region of interest" description="Disordered" evidence="14">
    <location>
        <begin position="923"/>
        <end position="985"/>
    </location>
</feature>
<dbReference type="EMBL" id="CAKKLH010000291">
    <property type="protein sequence ID" value="CAH0109141.1"/>
    <property type="molecule type" value="Genomic_DNA"/>
</dbReference>
<comment type="subcellular location">
    <subcellularLocation>
        <location evidence="1">Membrane</location>
        <topology evidence="1">Multi-pass membrane protein</topology>
    </subcellularLocation>
</comment>
<evidence type="ECO:0000256" key="2">
    <source>
        <dbReference type="ARBA" id="ARBA00010663"/>
    </source>
</evidence>
<reference evidence="18" key="1">
    <citation type="submission" date="2021-11" db="EMBL/GenBank/DDBJ databases">
        <authorList>
            <person name="Schell T."/>
        </authorList>
    </citation>
    <scope>NUCLEOTIDE SEQUENCE</scope>
    <source>
        <strain evidence="18">M5</strain>
    </source>
</reference>
<name>A0A8J2RV64_9CRUS</name>
<evidence type="ECO:0000256" key="3">
    <source>
        <dbReference type="ARBA" id="ARBA00022543"/>
    </source>
</evidence>
<evidence type="ECO:0000256" key="13">
    <source>
        <dbReference type="ARBA" id="ARBA00023305"/>
    </source>
</evidence>
<accession>A0A8J2RV64</accession>
<feature type="transmembrane region" description="Helical" evidence="15">
    <location>
        <begin position="837"/>
        <end position="861"/>
    </location>
</feature>
<dbReference type="PROSITE" id="PS50262">
    <property type="entry name" value="G_PROTEIN_RECEP_F1_2"/>
    <property type="match status" value="2"/>
</dbReference>
<keyword evidence="9" id="KW-0297">G-protein coupled receptor</keyword>
<proteinExistence type="inferred from homology"/>
<dbReference type="GO" id="GO:0009881">
    <property type="term" value="F:photoreceptor activity"/>
    <property type="evidence" value="ECO:0007669"/>
    <property type="project" value="UniProtKB-KW"/>
</dbReference>
<evidence type="ECO:0000256" key="12">
    <source>
        <dbReference type="ARBA" id="ARBA00023224"/>
    </source>
</evidence>
<feature type="chain" id="PRO_5035163698" description="G-protein coupled receptors family 1 profile domain-containing protein" evidence="16">
    <location>
        <begin position="27"/>
        <end position="1020"/>
    </location>
</feature>
<feature type="compositionally biased region" description="Low complexity" evidence="14">
    <location>
        <begin position="950"/>
        <end position="969"/>
    </location>
</feature>
<dbReference type="GO" id="GO:0007602">
    <property type="term" value="P:phototransduction"/>
    <property type="evidence" value="ECO:0007669"/>
    <property type="project" value="UniProtKB-KW"/>
</dbReference>
<evidence type="ECO:0000256" key="5">
    <source>
        <dbReference type="ARBA" id="ARBA00022692"/>
    </source>
</evidence>
<dbReference type="Gene3D" id="1.20.1070.10">
    <property type="entry name" value="Rhodopsin 7-helix transmembrane proteins"/>
    <property type="match status" value="2"/>
</dbReference>
<evidence type="ECO:0000256" key="7">
    <source>
        <dbReference type="ARBA" id="ARBA00022989"/>
    </source>
</evidence>
<evidence type="ECO:0000256" key="6">
    <source>
        <dbReference type="ARBA" id="ARBA00022925"/>
    </source>
</evidence>
<dbReference type="SUPFAM" id="SSF81321">
    <property type="entry name" value="Family A G protein-coupled receptor-like"/>
    <property type="match status" value="2"/>
</dbReference>
<sequence>MSVNRGTHRIVLLLLSFLLLSVVAHSESQVEGGGGTIGYISQEMLMVSISNDSEFNAITSENRLLMPIWAYKSAAGYLLFISVMGLMLNTIVVLALINDKQKMTPLNWMLLNLACSDGISAGFGAPISIEAAFNSGWPFSEELNRIDHNIIRFGHVTMQTRRKNHVSNRLTAFTAHSVRLGWHKAAILLALIWSYVLIVTSPPMFGWGHYDREAAHISCSVNWELKSGSNQSYIFYVFTFGLIVPMIVIFVSYFNILRAVRKVKSEINKKRAIGQNSSNYHLRRRLHKKQLSFQSDAAEKRSTIMVAVMIGAFLIAWTPYSILALVETFSDNNVTSLVVSISPVVATVPSLFAKTSSVLNPIIYGFLNTQFKLAWEKMALRFLNRFRHRQHLMVLDKKEQSRPRPFLSTFDTALTITHITVKPSVIYHLPMTNKDIVDEYQTDVRLVQHQPPSNQLATPPSSVSTEEIKTNINKSISEMNKEEMQQQEQPVLLVVVRYVSSSIVHRLETHKMHQLNFLDCAALNYCAYLFSEKQDTYVLVIGNTNISNYSLMSDDPDGSDHRHLLMPIWAYQIASGYLFFISVMGLILNVIVIIKMTPLNWMLFNLAWSDGIIAGFGAPISAIAAFYSGWPFSQEFCSAYALITSTAGIGSITTLSALAIYRCKLVVQKHVHPPNRISAFTNHSVRLGRRQASLLLALIWSYALIVTCPPLFGWGHYDREAAHISCSVDWQLKFDNNRSYVFYVFAMGLFVPTVVIVVSYSNILRVVRQVKREIRQRTSVLVKSTQKNRRSDAAEKRSTIMVAVMIGAFVVTWLPYSVLALIEFFNEKDDQTIPSSVWWSTLPCLLAKTAVVLNPIIYGFLNTQFRLAWENFSIKFLGRPGRFYNQGMVGGSSSNDHPQPRQLLVDFSPAAAAGPLTKILSRSSHLSSQHQKSSQQNVDCNPPAQEQEEISNQQPSSSSASYSAAQVKSNNPPVTKETLDRNDEQNELPVSLEIVRYLPSNGDIHRICMLHASSTADDVI</sequence>
<feature type="signal peptide" evidence="16">
    <location>
        <begin position="1"/>
        <end position="26"/>
    </location>
</feature>
<dbReference type="InterPro" id="IPR000276">
    <property type="entry name" value="GPCR_Rhodpsn"/>
</dbReference>
<feature type="transmembrane region" description="Helical" evidence="15">
    <location>
        <begin position="606"/>
        <end position="627"/>
    </location>
</feature>
<evidence type="ECO:0000313" key="18">
    <source>
        <dbReference type="EMBL" id="CAH0109141.1"/>
    </source>
</evidence>
<dbReference type="GO" id="GO:0007601">
    <property type="term" value="P:visual perception"/>
    <property type="evidence" value="ECO:0007669"/>
    <property type="project" value="UniProtKB-KW"/>
</dbReference>
<protein>
    <recommendedName>
        <fullName evidence="17">G-protein coupled receptors family 1 profile domain-containing protein</fullName>
    </recommendedName>
</protein>
<keyword evidence="12" id="KW-0807">Transducer</keyword>
<keyword evidence="4" id="KW-0716">Sensory transduction</keyword>
<keyword evidence="10 15" id="KW-0472">Membrane</keyword>
<dbReference type="InterPro" id="IPR027430">
    <property type="entry name" value="Retinal_BS"/>
</dbReference>
<dbReference type="InterPro" id="IPR017452">
    <property type="entry name" value="GPCR_Rhodpsn_7TM"/>
</dbReference>
<feature type="transmembrane region" description="Helical" evidence="15">
    <location>
        <begin position="233"/>
        <end position="256"/>
    </location>
</feature>
<feature type="transmembrane region" description="Helical" evidence="15">
    <location>
        <begin position="185"/>
        <end position="205"/>
    </location>
</feature>
<evidence type="ECO:0000256" key="10">
    <source>
        <dbReference type="ARBA" id="ARBA00023136"/>
    </source>
</evidence>
<keyword evidence="13" id="KW-0844">Vision</keyword>
<keyword evidence="6" id="KW-0681">Retinal protein</keyword>
<dbReference type="AlphaFoldDB" id="A0A8J2RV64"/>
<evidence type="ECO:0000256" key="1">
    <source>
        <dbReference type="ARBA" id="ARBA00004141"/>
    </source>
</evidence>
<feature type="transmembrane region" description="Helical" evidence="15">
    <location>
        <begin position="304"/>
        <end position="326"/>
    </location>
</feature>
<dbReference type="OrthoDB" id="2101615at2759"/>